<keyword evidence="10" id="KW-1185">Reference proteome</keyword>
<dbReference type="AlphaFoldDB" id="A0A1X7HX84"/>
<dbReference type="SUPFAM" id="SSF56954">
    <property type="entry name" value="Outer membrane efflux proteins (OEP)"/>
    <property type="match status" value="1"/>
</dbReference>
<accession>A0A1X7HX84</accession>
<keyword evidence="3" id="KW-0813">Transport</keyword>
<dbReference type="InterPro" id="IPR003423">
    <property type="entry name" value="OMP_efflux"/>
</dbReference>
<proteinExistence type="inferred from homology"/>
<evidence type="ECO:0000256" key="2">
    <source>
        <dbReference type="ARBA" id="ARBA00007613"/>
    </source>
</evidence>
<reference evidence="9 10" key="1">
    <citation type="submission" date="2017-04" db="EMBL/GenBank/DDBJ databases">
        <authorList>
            <person name="Afonso C.L."/>
            <person name="Miller P.J."/>
            <person name="Scott M.A."/>
            <person name="Spackman E."/>
            <person name="Goraichik I."/>
            <person name="Dimitrov K.M."/>
            <person name="Suarez D.L."/>
            <person name="Swayne D.E."/>
        </authorList>
    </citation>
    <scope>NUCLEOTIDE SEQUENCE [LARGE SCALE GENOMIC DNA]</scope>
    <source>
        <strain evidence="9 10">DSM 22418</strain>
    </source>
</reference>
<evidence type="ECO:0000256" key="8">
    <source>
        <dbReference type="SAM" id="SignalP"/>
    </source>
</evidence>
<keyword evidence="5" id="KW-0812">Transmembrane</keyword>
<evidence type="ECO:0000256" key="3">
    <source>
        <dbReference type="ARBA" id="ARBA00022448"/>
    </source>
</evidence>
<dbReference type="Pfam" id="PF02321">
    <property type="entry name" value="OEP"/>
    <property type="match status" value="2"/>
</dbReference>
<evidence type="ECO:0000313" key="10">
    <source>
        <dbReference type="Proteomes" id="UP000192980"/>
    </source>
</evidence>
<evidence type="ECO:0000256" key="4">
    <source>
        <dbReference type="ARBA" id="ARBA00022452"/>
    </source>
</evidence>
<protein>
    <submittedName>
        <fullName evidence="9">Outer membrane protein TolC</fullName>
    </submittedName>
</protein>
<dbReference type="Gene3D" id="1.20.1600.10">
    <property type="entry name" value="Outer membrane efflux proteins (OEP)"/>
    <property type="match status" value="1"/>
</dbReference>
<keyword evidence="6" id="KW-0472">Membrane</keyword>
<dbReference type="Proteomes" id="UP000192980">
    <property type="component" value="Unassembled WGS sequence"/>
</dbReference>
<comment type="similarity">
    <text evidence="2">Belongs to the outer membrane factor (OMF) (TC 1.B.17) family.</text>
</comment>
<feature type="signal peptide" evidence="8">
    <location>
        <begin position="1"/>
        <end position="21"/>
    </location>
</feature>
<evidence type="ECO:0000313" key="9">
    <source>
        <dbReference type="EMBL" id="SMG06586.1"/>
    </source>
</evidence>
<evidence type="ECO:0000256" key="1">
    <source>
        <dbReference type="ARBA" id="ARBA00004442"/>
    </source>
</evidence>
<dbReference type="PANTHER" id="PTHR30026">
    <property type="entry name" value="OUTER MEMBRANE PROTEIN TOLC"/>
    <property type="match status" value="1"/>
</dbReference>
<dbReference type="GO" id="GO:0009279">
    <property type="term" value="C:cell outer membrane"/>
    <property type="evidence" value="ECO:0007669"/>
    <property type="project" value="UniProtKB-SubCell"/>
</dbReference>
<gene>
    <name evidence="9" type="ORF">SAMN05660862_0183</name>
</gene>
<organism evidence="9 10">
    <name type="scientific">Sphingobacterium psychroaquaticum</name>
    <dbReference type="NCBI Taxonomy" id="561061"/>
    <lineage>
        <taxon>Bacteria</taxon>
        <taxon>Pseudomonadati</taxon>
        <taxon>Bacteroidota</taxon>
        <taxon>Sphingobacteriia</taxon>
        <taxon>Sphingobacteriales</taxon>
        <taxon>Sphingobacteriaceae</taxon>
        <taxon>Sphingobacterium</taxon>
    </lineage>
</organism>
<dbReference type="GO" id="GO:0015562">
    <property type="term" value="F:efflux transmembrane transporter activity"/>
    <property type="evidence" value="ECO:0007669"/>
    <property type="project" value="InterPro"/>
</dbReference>
<dbReference type="GO" id="GO:0015288">
    <property type="term" value="F:porin activity"/>
    <property type="evidence" value="ECO:0007669"/>
    <property type="project" value="TreeGrafter"/>
</dbReference>
<keyword evidence="7" id="KW-0998">Cell outer membrane</keyword>
<sequence length="436" mass="49853">MKSLHYIFFALLFLATSAASAQTTYTLEQCKELTLKNNNALKADRLSMEEASLTKKEAFTNYFPKVSAFGLGYHLKEGMIGKESAEMINMLGSSFPGMPNVRDRKNGYMLGISLEQPVFTGGQIYYGNKLAELGEDVSKYQTQEAEKNLLVNVEQYYWTLVSLYEKRKTIDVMKNLADNLFSDVKVAVDAGVTNRNDLLQVQLKQNEIKTASVELENGISLLKIQLAQLMNVDGGQFEIETKDQEYISNPVTLLVDHNQAVTNTNMHKLLSKNIEAKQLEKKIERGKLLPYFGVGAGYYQYNDIFKNRNPSTMVHATLTLPISDWWGGSYNLRKKQTQIDRAEYEKKDTDQKLFVMFQSYWNKLNENYNKLLLAKQAIETAEENVRINKDQYQNGLSILSDLIDAQSLLQQSRDQYTEAYTGFLVARYLYLRETGR</sequence>
<keyword evidence="8" id="KW-0732">Signal</keyword>
<dbReference type="InterPro" id="IPR051906">
    <property type="entry name" value="TolC-like"/>
</dbReference>
<comment type="subcellular location">
    <subcellularLocation>
        <location evidence="1">Cell outer membrane</location>
    </subcellularLocation>
</comment>
<evidence type="ECO:0000256" key="5">
    <source>
        <dbReference type="ARBA" id="ARBA00022692"/>
    </source>
</evidence>
<name>A0A1X7HX84_9SPHI</name>
<dbReference type="STRING" id="561061.SAMN05660862_0183"/>
<keyword evidence="4" id="KW-1134">Transmembrane beta strand</keyword>
<dbReference type="PANTHER" id="PTHR30026:SF20">
    <property type="entry name" value="OUTER MEMBRANE PROTEIN TOLC"/>
    <property type="match status" value="1"/>
</dbReference>
<feature type="chain" id="PRO_5010870645" evidence="8">
    <location>
        <begin position="22"/>
        <end position="436"/>
    </location>
</feature>
<dbReference type="OrthoDB" id="9807719at2"/>
<dbReference type="EMBL" id="FXAU01000001">
    <property type="protein sequence ID" value="SMG06586.1"/>
    <property type="molecule type" value="Genomic_DNA"/>
</dbReference>
<dbReference type="RefSeq" id="WP_058699772.1">
    <property type="nucleotide sequence ID" value="NZ_FXAU01000001.1"/>
</dbReference>
<evidence type="ECO:0000256" key="6">
    <source>
        <dbReference type="ARBA" id="ARBA00023136"/>
    </source>
</evidence>
<evidence type="ECO:0000256" key="7">
    <source>
        <dbReference type="ARBA" id="ARBA00023237"/>
    </source>
</evidence>
<dbReference type="GO" id="GO:1990281">
    <property type="term" value="C:efflux pump complex"/>
    <property type="evidence" value="ECO:0007669"/>
    <property type="project" value="TreeGrafter"/>
</dbReference>